<dbReference type="Proteomes" id="UP000218172">
    <property type="component" value="Unassembled WGS sequence"/>
</dbReference>
<evidence type="ECO:0000256" key="1">
    <source>
        <dbReference type="SAM" id="SignalP"/>
    </source>
</evidence>
<feature type="signal peptide" evidence="1">
    <location>
        <begin position="1"/>
        <end position="27"/>
    </location>
</feature>
<keyword evidence="1" id="KW-0732">Signal</keyword>
<accession>A0A2A4MQG6</accession>
<dbReference type="AlphaFoldDB" id="A0A2A4MQG6"/>
<sequence>MNLKQRASKNLFILSLLLFINFGPLNAQTLPTAQGFIEDLFDIYLTIPDGQQIESFEKLMLEAEQYKELNPELAEAWIACALIHTLYAGDQINPLKAAKEFKVARDQFSQSIELDASAMKGYATAFLGRLYTMMPGWPVSYGSDRKSKQLLQQALDTDANTMSNNAYYGEYLLGNKLYQEA</sequence>
<dbReference type="Gene3D" id="1.25.40.10">
    <property type="entry name" value="Tetratricopeptide repeat domain"/>
    <property type="match status" value="1"/>
</dbReference>
<feature type="chain" id="PRO_5013331545" description="Tetratricopeptide repeat protein" evidence="1">
    <location>
        <begin position="28"/>
        <end position="181"/>
    </location>
</feature>
<name>A0A2A4MQG6_9GAMM</name>
<comment type="caution">
    <text evidence="2">The sequence shown here is derived from an EMBL/GenBank/DDBJ whole genome shotgun (WGS) entry which is preliminary data.</text>
</comment>
<evidence type="ECO:0000313" key="2">
    <source>
        <dbReference type="EMBL" id="PCH62108.1"/>
    </source>
</evidence>
<dbReference type="EMBL" id="NVQR01000045">
    <property type="protein sequence ID" value="PCH62108.1"/>
    <property type="molecule type" value="Genomic_DNA"/>
</dbReference>
<protein>
    <recommendedName>
        <fullName evidence="4">Tetratricopeptide repeat protein</fullName>
    </recommendedName>
</protein>
<evidence type="ECO:0008006" key="4">
    <source>
        <dbReference type="Google" id="ProtNLM"/>
    </source>
</evidence>
<proteinExistence type="predicted"/>
<evidence type="ECO:0000313" key="3">
    <source>
        <dbReference type="Proteomes" id="UP000218172"/>
    </source>
</evidence>
<gene>
    <name evidence="2" type="ORF">COC19_03380</name>
</gene>
<feature type="non-terminal residue" evidence="2">
    <location>
        <position position="181"/>
    </location>
</feature>
<reference evidence="3" key="1">
    <citation type="submission" date="2017-08" db="EMBL/GenBank/DDBJ databases">
        <title>A dynamic microbial community with high functional redundancy inhabits the cold, oxic subseafloor aquifer.</title>
        <authorList>
            <person name="Tully B.J."/>
            <person name="Wheat C.G."/>
            <person name="Glazer B.T."/>
            <person name="Huber J.A."/>
        </authorList>
    </citation>
    <scope>NUCLEOTIDE SEQUENCE [LARGE SCALE GENOMIC DNA]</scope>
</reference>
<dbReference type="InterPro" id="IPR011990">
    <property type="entry name" value="TPR-like_helical_dom_sf"/>
</dbReference>
<organism evidence="2 3">
    <name type="scientific">SAR86 cluster bacterium</name>
    <dbReference type="NCBI Taxonomy" id="2030880"/>
    <lineage>
        <taxon>Bacteria</taxon>
        <taxon>Pseudomonadati</taxon>
        <taxon>Pseudomonadota</taxon>
        <taxon>Gammaproteobacteria</taxon>
        <taxon>SAR86 cluster</taxon>
    </lineage>
</organism>